<sequence>MENSGLIQCTCEIFVSGSIPITYAHCCLYFSIIRMDSYRTDWLFNIASRSARSARQHHFHLAQSFLVPCVNDHAQTTHLLQAGDLSVSALCAIIQASTITLALNCHRTTWKYMCSIT</sequence>
<proteinExistence type="predicted"/>
<name>A0A9P7EDZ9_9AGAM</name>
<protein>
    <submittedName>
        <fullName evidence="1">Uncharacterized protein</fullName>
    </submittedName>
</protein>
<dbReference type="GeneID" id="64622867"/>
<reference evidence="1" key="1">
    <citation type="journal article" date="2020" name="New Phytol.">
        <title>Comparative genomics reveals dynamic genome evolution in host specialist ectomycorrhizal fungi.</title>
        <authorList>
            <person name="Lofgren L.A."/>
            <person name="Nguyen N.H."/>
            <person name="Vilgalys R."/>
            <person name="Ruytinx J."/>
            <person name="Liao H.L."/>
            <person name="Branco S."/>
            <person name="Kuo A."/>
            <person name="LaButti K."/>
            <person name="Lipzen A."/>
            <person name="Andreopoulos W."/>
            <person name="Pangilinan J."/>
            <person name="Riley R."/>
            <person name="Hundley H."/>
            <person name="Na H."/>
            <person name="Barry K."/>
            <person name="Grigoriev I.V."/>
            <person name="Stajich J.E."/>
            <person name="Kennedy P.G."/>
        </authorList>
    </citation>
    <scope>NUCLEOTIDE SEQUENCE</scope>
    <source>
        <strain evidence="1">MN1</strain>
    </source>
</reference>
<organism evidence="1 2">
    <name type="scientific">Suillus subaureus</name>
    <dbReference type="NCBI Taxonomy" id="48587"/>
    <lineage>
        <taxon>Eukaryota</taxon>
        <taxon>Fungi</taxon>
        <taxon>Dikarya</taxon>
        <taxon>Basidiomycota</taxon>
        <taxon>Agaricomycotina</taxon>
        <taxon>Agaricomycetes</taxon>
        <taxon>Agaricomycetidae</taxon>
        <taxon>Boletales</taxon>
        <taxon>Suillineae</taxon>
        <taxon>Suillaceae</taxon>
        <taxon>Suillus</taxon>
    </lineage>
</organism>
<dbReference type="AlphaFoldDB" id="A0A9P7EDZ9"/>
<evidence type="ECO:0000313" key="1">
    <source>
        <dbReference type="EMBL" id="KAG1818649.1"/>
    </source>
</evidence>
<accession>A0A9P7EDZ9</accession>
<evidence type="ECO:0000313" key="2">
    <source>
        <dbReference type="Proteomes" id="UP000807769"/>
    </source>
</evidence>
<comment type="caution">
    <text evidence="1">The sequence shown here is derived from an EMBL/GenBank/DDBJ whole genome shotgun (WGS) entry which is preliminary data.</text>
</comment>
<dbReference type="RefSeq" id="XP_041194521.1">
    <property type="nucleotide sequence ID" value="XM_041328850.1"/>
</dbReference>
<gene>
    <name evidence="1" type="ORF">BJ212DRAFT_101548</name>
</gene>
<keyword evidence="2" id="KW-1185">Reference proteome</keyword>
<dbReference type="EMBL" id="JABBWG010000011">
    <property type="protein sequence ID" value="KAG1818649.1"/>
    <property type="molecule type" value="Genomic_DNA"/>
</dbReference>
<dbReference type="Proteomes" id="UP000807769">
    <property type="component" value="Unassembled WGS sequence"/>
</dbReference>